<proteinExistence type="predicted"/>
<dbReference type="AlphaFoldDB" id="A0A7K1STU0"/>
<organism evidence="1 2">
    <name type="scientific">Mucilaginibacter arboris</name>
    <dbReference type="NCBI Taxonomy" id="2682090"/>
    <lineage>
        <taxon>Bacteria</taxon>
        <taxon>Pseudomonadati</taxon>
        <taxon>Bacteroidota</taxon>
        <taxon>Sphingobacteriia</taxon>
        <taxon>Sphingobacteriales</taxon>
        <taxon>Sphingobacteriaceae</taxon>
        <taxon>Mucilaginibacter</taxon>
    </lineage>
</organism>
<dbReference type="Proteomes" id="UP000462014">
    <property type="component" value="Unassembled WGS sequence"/>
</dbReference>
<dbReference type="RefSeq" id="WP_157564383.1">
    <property type="nucleotide sequence ID" value="NZ_WPIK01000003.1"/>
</dbReference>
<accession>A0A7K1STU0</accession>
<protein>
    <submittedName>
        <fullName evidence="1">Uncharacterized protein</fullName>
    </submittedName>
</protein>
<reference evidence="1 2" key="1">
    <citation type="submission" date="2019-12" db="EMBL/GenBank/DDBJ databases">
        <title>Mucilaginibacter sp. HMF7410 genome sequencing and assembly.</title>
        <authorList>
            <person name="Kang H."/>
            <person name="Cha I."/>
            <person name="Kim H."/>
            <person name="Joh K."/>
        </authorList>
    </citation>
    <scope>NUCLEOTIDE SEQUENCE [LARGE SCALE GENOMIC DNA]</scope>
    <source>
        <strain evidence="1 2">HMF7410</strain>
    </source>
</reference>
<comment type="caution">
    <text evidence="1">The sequence shown here is derived from an EMBL/GenBank/DDBJ whole genome shotgun (WGS) entry which is preliminary data.</text>
</comment>
<evidence type="ECO:0000313" key="1">
    <source>
        <dbReference type="EMBL" id="MVN20678.1"/>
    </source>
</evidence>
<name>A0A7K1STU0_9SPHI</name>
<sequence>MKKILFFIILAGIAFELKAQQKPAIKPLEKVTASNFRSIFDSLALRPRLSIKPNSNADLQFLPGKNSSSNILIASLDKMPIVKPVGKWNMPVAKPDESTRYKMPVKRLSPVIKPDSSAKNINP</sequence>
<keyword evidence="2" id="KW-1185">Reference proteome</keyword>
<gene>
    <name evidence="1" type="ORF">GO621_03905</name>
</gene>
<dbReference type="EMBL" id="WPIK01000003">
    <property type="protein sequence ID" value="MVN20678.1"/>
    <property type="molecule type" value="Genomic_DNA"/>
</dbReference>
<evidence type="ECO:0000313" key="2">
    <source>
        <dbReference type="Proteomes" id="UP000462014"/>
    </source>
</evidence>